<evidence type="ECO:0000256" key="1">
    <source>
        <dbReference type="ARBA" id="ARBA00022729"/>
    </source>
</evidence>
<dbReference type="EMBL" id="BRVO01000003">
    <property type="protein sequence ID" value="GLB50091.1"/>
    <property type="molecule type" value="Genomic_DNA"/>
</dbReference>
<feature type="chain" id="PRO_5045709805" evidence="2">
    <location>
        <begin position="30"/>
        <end position="224"/>
    </location>
</feature>
<evidence type="ECO:0000313" key="4">
    <source>
        <dbReference type="Proteomes" id="UP001143543"/>
    </source>
</evidence>
<accession>A0ABQ5ML07</accession>
<protein>
    <submittedName>
        <fullName evidence="3">Membrane protein</fullName>
    </submittedName>
</protein>
<organism evidence="3 4">
    <name type="scientific">Neptunitalea lumnitzerae</name>
    <dbReference type="NCBI Taxonomy" id="2965509"/>
    <lineage>
        <taxon>Bacteria</taxon>
        <taxon>Pseudomonadati</taxon>
        <taxon>Bacteroidota</taxon>
        <taxon>Flavobacteriia</taxon>
        <taxon>Flavobacteriales</taxon>
        <taxon>Flavobacteriaceae</taxon>
        <taxon>Neptunitalea</taxon>
    </lineage>
</organism>
<evidence type="ECO:0000256" key="2">
    <source>
        <dbReference type="SAM" id="SignalP"/>
    </source>
</evidence>
<gene>
    <name evidence="3" type="primary">lolA</name>
    <name evidence="3" type="ORF">Y10_24590</name>
</gene>
<dbReference type="Gene3D" id="2.50.20.10">
    <property type="entry name" value="Lipoprotein localisation LolA/LolB/LppX"/>
    <property type="match status" value="1"/>
</dbReference>
<keyword evidence="4" id="KW-1185">Reference proteome</keyword>
<dbReference type="InterPro" id="IPR029046">
    <property type="entry name" value="LolA/LolB/LppX"/>
</dbReference>
<dbReference type="Proteomes" id="UP001143543">
    <property type="component" value="Unassembled WGS sequence"/>
</dbReference>
<comment type="caution">
    <text evidence="3">The sequence shown here is derived from an EMBL/GenBank/DDBJ whole genome shotgun (WGS) entry which is preliminary data.</text>
</comment>
<keyword evidence="1 2" id="KW-0732">Signal</keyword>
<evidence type="ECO:0000313" key="3">
    <source>
        <dbReference type="EMBL" id="GLB50091.1"/>
    </source>
</evidence>
<feature type="signal peptide" evidence="2">
    <location>
        <begin position="1"/>
        <end position="29"/>
    </location>
</feature>
<reference evidence="3" key="1">
    <citation type="submission" date="2022-07" db="EMBL/GenBank/DDBJ databases">
        <title>Taxonomy of Novel Oxalotrophic and Methylotrophic Bacteria.</title>
        <authorList>
            <person name="Sahin N."/>
            <person name="Tani A."/>
        </authorList>
    </citation>
    <scope>NUCLEOTIDE SEQUENCE</scope>
    <source>
        <strain evidence="3">Y10</strain>
    </source>
</reference>
<dbReference type="Pfam" id="PF03548">
    <property type="entry name" value="LolA"/>
    <property type="match status" value="1"/>
</dbReference>
<proteinExistence type="predicted"/>
<sequence length="224" mass="25422">MKKIIKKLNMKKFAITALMVCIGINSLVAQSSSKAKTLLDEVYTKVKSYNNLYIDFKFELDNKTEGIHQETKGNVTIDGDKYVLNYLGATKIFDGHKIYTIIPDNEEVTIENKGADDEGTITPSKMLTFYKDGYNYKWKESKNIKGREIQFIELVPISANAEVTNLLLGIDTQTKHIYSLVENGKNGTATTITVNTMKTNQPLPKNTFVFNKDKYKKLGYYISE</sequence>
<dbReference type="CDD" id="cd16325">
    <property type="entry name" value="LolA"/>
    <property type="match status" value="1"/>
</dbReference>
<dbReference type="SUPFAM" id="SSF89392">
    <property type="entry name" value="Prokaryotic lipoproteins and lipoprotein localization factors"/>
    <property type="match status" value="1"/>
</dbReference>
<name>A0ABQ5ML07_9FLAO</name>
<dbReference type="InterPro" id="IPR004564">
    <property type="entry name" value="OM_lipoprot_carrier_LolA-like"/>
</dbReference>